<name>A0A4R4QAI9_9ACTN</name>
<dbReference type="InterPro" id="IPR025355">
    <property type="entry name" value="DUF4259"/>
</dbReference>
<reference evidence="1 2" key="1">
    <citation type="submission" date="2019-03" db="EMBL/GenBank/DDBJ databases">
        <title>Draft genome sequences of novel Actinobacteria.</title>
        <authorList>
            <person name="Sahin N."/>
            <person name="Ay H."/>
            <person name="Saygin H."/>
        </authorList>
    </citation>
    <scope>NUCLEOTIDE SEQUENCE [LARGE SCALE GENOMIC DNA]</scope>
    <source>
        <strain evidence="1 2">JCM 30547</strain>
    </source>
</reference>
<accession>A0A4R4QAI9</accession>
<dbReference type="EMBL" id="SMKA01000024">
    <property type="protein sequence ID" value="TDC32327.1"/>
    <property type="molecule type" value="Genomic_DNA"/>
</dbReference>
<dbReference type="AlphaFoldDB" id="A0A4R4QAI9"/>
<proteinExistence type="predicted"/>
<keyword evidence="2" id="KW-1185">Reference proteome</keyword>
<sequence>MGTWDATVFGNDDAADWADILVNADLEQLVADALERATGSAGAEYLRYSKGVQALAAAEIVAAAAGAPTDANAYNERALEWASGRARLASLTPVAIRAVDRVVADDSELAELWAEGDETAWLKTTDDLRERLRSRAEAG</sequence>
<dbReference type="RefSeq" id="WP_132404690.1">
    <property type="nucleotide sequence ID" value="NZ_SMKA01000024.1"/>
</dbReference>
<protein>
    <submittedName>
        <fullName evidence="1">DUF4259 domain-containing protein</fullName>
    </submittedName>
</protein>
<dbReference type="Pfam" id="PF14078">
    <property type="entry name" value="DUF4259"/>
    <property type="match status" value="1"/>
</dbReference>
<comment type="caution">
    <text evidence="1">The sequence shown here is derived from an EMBL/GenBank/DDBJ whole genome shotgun (WGS) entry which is preliminary data.</text>
</comment>
<organism evidence="1 2">
    <name type="scientific">Kribbella albertanoniae</name>
    <dbReference type="NCBI Taxonomy" id="1266829"/>
    <lineage>
        <taxon>Bacteria</taxon>
        <taxon>Bacillati</taxon>
        <taxon>Actinomycetota</taxon>
        <taxon>Actinomycetes</taxon>
        <taxon>Propionibacteriales</taxon>
        <taxon>Kribbellaceae</taxon>
        <taxon>Kribbella</taxon>
    </lineage>
</organism>
<gene>
    <name evidence="1" type="ORF">E1261_08965</name>
</gene>
<dbReference type="Proteomes" id="UP000295075">
    <property type="component" value="Unassembled WGS sequence"/>
</dbReference>
<evidence type="ECO:0000313" key="2">
    <source>
        <dbReference type="Proteomes" id="UP000295075"/>
    </source>
</evidence>
<dbReference type="OrthoDB" id="3829495at2"/>
<evidence type="ECO:0000313" key="1">
    <source>
        <dbReference type="EMBL" id="TDC32327.1"/>
    </source>
</evidence>